<dbReference type="InterPro" id="IPR018490">
    <property type="entry name" value="cNMP-bd_dom_sf"/>
</dbReference>
<gene>
    <name evidence="3" type="ORF">CYMTET_13377</name>
</gene>
<reference evidence="3 4" key="1">
    <citation type="journal article" date="2015" name="Genome Biol. Evol.">
        <title>Comparative Genomics of a Bacterivorous Green Alga Reveals Evolutionary Causalities and Consequences of Phago-Mixotrophic Mode of Nutrition.</title>
        <authorList>
            <person name="Burns J.A."/>
            <person name="Paasch A."/>
            <person name="Narechania A."/>
            <person name="Kim E."/>
        </authorList>
    </citation>
    <scope>NUCLEOTIDE SEQUENCE [LARGE SCALE GENOMIC DNA]</scope>
    <source>
        <strain evidence="3 4">PLY_AMNH</strain>
    </source>
</reference>
<feature type="compositionally biased region" description="Polar residues" evidence="1">
    <location>
        <begin position="288"/>
        <end position="303"/>
    </location>
</feature>
<accession>A0AAE0LAY5</accession>
<dbReference type="InterPro" id="IPR000595">
    <property type="entry name" value="cNMP-bd_dom"/>
</dbReference>
<name>A0AAE0LAY5_9CHLO</name>
<organism evidence="3 4">
    <name type="scientific">Cymbomonas tetramitiformis</name>
    <dbReference type="NCBI Taxonomy" id="36881"/>
    <lineage>
        <taxon>Eukaryota</taxon>
        <taxon>Viridiplantae</taxon>
        <taxon>Chlorophyta</taxon>
        <taxon>Pyramimonadophyceae</taxon>
        <taxon>Pyramimonadales</taxon>
        <taxon>Pyramimonadaceae</taxon>
        <taxon>Cymbomonas</taxon>
    </lineage>
</organism>
<feature type="region of interest" description="Disordered" evidence="1">
    <location>
        <begin position="277"/>
        <end position="331"/>
    </location>
</feature>
<evidence type="ECO:0000256" key="1">
    <source>
        <dbReference type="SAM" id="MobiDB-lite"/>
    </source>
</evidence>
<dbReference type="Proteomes" id="UP001190700">
    <property type="component" value="Unassembled WGS sequence"/>
</dbReference>
<sequence length="331" mass="37077">MSERERLKSGNSKRPSSNSHEHIPSSRSRAFKDKDDAIVLSPGDYFGECGCLGYSKRTENAITQSTCVLFTMNTENFRLLLNTAPDVKTKFLLAYLENLNAFTERSEQYDVLESMQLSHLCDPNDLGLRDNWKTVITEARKDEKPQSELEFMDNAGSSDPVLMNMKMGFTALWNNQDSLRQEMTKLGKQLELLRSVIMTDLQESSRIRASAASDSEHSSPKKTLLDIETELVENEQRQTIAKDMQKRREETLSEKRTLRILDEVARAEEIVAEGISDAADVPPELEPTTFSTDTVSSTNNVDSASEDAVNAKPALSGVSEIEDAELSSHQL</sequence>
<dbReference type="EMBL" id="LGRX02005318">
    <property type="protein sequence ID" value="KAK3278701.1"/>
    <property type="molecule type" value="Genomic_DNA"/>
</dbReference>
<feature type="compositionally biased region" description="Polar residues" evidence="1">
    <location>
        <begin position="9"/>
        <end position="18"/>
    </location>
</feature>
<dbReference type="CDD" id="cd00038">
    <property type="entry name" value="CAP_ED"/>
    <property type="match status" value="1"/>
</dbReference>
<comment type="caution">
    <text evidence="3">The sequence shown here is derived from an EMBL/GenBank/DDBJ whole genome shotgun (WGS) entry which is preliminary data.</text>
</comment>
<feature type="region of interest" description="Disordered" evidence="1">
    <location>
        <begin position="1"/>
        <end position="28"/>
    </location>
</feature>
<proteinExistence type="predicted"/>
<dbReference type="InterPro" id="IPR014710">
    <property type="entry name" value="RmlC-like_jellyroll"/>
</dbReference>
<evidence type="ECO:0000313" key="3">
    <source>
        <dbReference type="EMBL" id="KAK3278701.1"/>
    </source>
</evidence>
<evidence type="ECO:0000313" key="4">
    <source>
        <dbReference type="Proteomes" id="UP001190700"/>
    </source>
</evidence>
<feature type="domain" description="Cyclic nucleotide-binding" evidence="2">
    <location>
        <begin position="40"/>
        <end position="98"/>
    </location>
</feature>
<protein>
    <recommendedName>
        <fullName evidence="2">Cyclic nucleotide-binding domain-containing protein</fullName>
    </recommendedName>
</protein>
<dbReference type="PROSITE" id="PS50042">
    <property type="entry name" value="CNMP_BINDING_3"/>
    <property type="match status" value="1"/>
</dbReference>
<dbReference type="SUPFAM" id="SSF51206">
    <property type="entry name" value="cAMP-binding domain-like"/>
    <property type="match status" value="1"/>
</dbReference>
<dbReference type="AlphaFoldDB" id="A0AAE0LAY5"/>
<keyword evidence="4" id="KW-1185">Reference proteome</keyword>
<feature type="compositionally biased region" description="Basic and acidic residues" evidence="1">
    <location>
        <begin position="19"/>
        <end position="28"/>
    </location>
</feature>
<evidence type="ECO:0000259" key="2">
    <source>
        <dbReference type="PROSITE" id="PS50042"/>
    </source>
</evidence>
<dbReference type="Gene3D" id="2.60.120.10">
    <property type="entry name" value="Jelly Rolls"/>
    <property type="match status" value="1"/>
</dbReference>